<gene>
    <name evidence="3" type="ORF">GU90_12585</name>
</gene>
<dbReference type="Gene3D" id="3.40.50.620">
    <property type="entry name" value="HUPs"/>
    <property type="match status" value="1"/>
</dbReference>
<dbReference type="RefSeq" id="WP_029721080.1">
    <property type="nucleotide sequence ID" value="NZ_JAJUIW010000014.1"/>
</dbReference>
<keyword evidence="4" id="KW-1185">Reference proteome</keyword>
<feature type="domain" description="UspA" evidence="2">
    <location>
        <begin position="7"/>
        <end position="143"/>
    </location>
</feature>
<dbReference type="InterPro" id="IPR014729">
    <property type="entry name" value="Rossmann-like_a/b/a_fold"/>
</dbReference>
<dbReference type="eggNOG" id="COG0589">
    <property type="taxonomic scope" value="Bacteria"/>
</dbReference>
<comment type="caution">
    <text evidence="3">The sequence shown here is derived from an EMBL/GenBank/DDBJ whole genome shotgun (WGS) entry which is preliminary data.</text>
</comment>
<dbReference type="OrthoDB" id="6174426at2"/>
<evidence type="ECO:0000259" key="2">
    <source>
        <dbReference type="Pfam" id="PF00582"/>
    </source>
</evidence>
<proteinExistence type="inferred from homology"/>
<comment type="similarity">
    <text evidence="1">Belongs to the universal stress protein A family.</text>
</comment>
<evidence type="ECO:0000313" key="4">
    <source>
        <dbReference type="Proteomes" id="UP000031419"/>
    </source>
</evidence>
<dbReference type="Proteomes" id="UP000031419">
    <property type="component" value="Unassembled WGS sequence"/>
</dbReference>
<accession>A0A073AWP3</accession>
<dbReference type="AlphaFoldDB" id="A0A073AWP3"/>
<dbReference type="PANTHER" id="PTHR46553">
    <property type="entry name" value="ADENINE NUCLEOTIDE ALPHA HYDROLASES-LIKE SUPERFAMILY PROTEIN"/>
    <property type="match status" value="1"/>
</dbReference>
<sequence>MGSAAERKIVVGVDGSEPSKRALRWAIGQAELTGAEVHAVSAWEFPAFYSWEGGPMPPDDFAASAQRNLDETVQEMEEETRTPVTIRRTLKHGHAAQVLIDEAADAELLVVGSRGHGTFYGTLIGSVSRRCAVHANCPVVIVRDKTGS</sequence>
<reference evidence="3 4" key="1">
    <citation type="submission" date="2014-06" db="EMBL/GenBank/DDBJ databases">
        <title>Saccharopolyspora rectivirgula DSM-43113 Genome sequencing.</title>
        <authorList>
            <person name="Barrera C."/>
            <person name="Millon L."/>
            <person name="Rognon B."/>
            <person name="Zaugg C."/>
            <person name="Monod M."/>
        </authorList>
    </citation>
    <scope>NUCLEOTIDE SEQUENCE [LARGE SCALE GENOMIC DNA]</scope>
    <source>
        <strain evidence="3 4">DSM 43113</strain>
    </source>
</reference>
<dbReference type="STRING" id="28042.GU90_12585"/>
<dbReference type="CDD" id="cd23659">
    <property type="entry name" value="USP_At3g01520-like"/>
    <property type="match status" value="1"/>
</dbReference>
<dbReference type="EMBL" id="JNVU01000031">
    <property type="protein sequence ID" value="KEI43825.1"/>
    <property type="molecule type" value="Genomic_DNA"/>
</dbReference>
<organism evidence="3 4">
    <name type="scientific">Saccharopolyspora rectivirgula</name>
    <dbReference type="NCBI Taxonomy" id="28042"/>
    <lineage>
        <taxon>Bacteria</taxon>
        <taxon>Bacillati</taxon>
        <taxon>Actinomycetota</taxon>
        <taxon>Actinomycetes</taxon>
        <taxon>Pseudonocardiales</taxon>
        <taxon>Pseudonocardiaceae</taxon>
        <taxon>Saccharopolyspora</taxon>
    </lineage>
</organism>
<dbReference type="Pfam" id="PF00582">
    <property type="entry name" value="Usp"/>
    <property type="match status" value="1"/>
</dbReference>
<dbReference type="PRINTS" id="PR01438">
    <property type="entry name" value="UNVRSLSTRESS"/>
</dbReference>
<protein>
    <submittedName>
        <fullName evidence="3">Universal stress protein UspA</fullName>
    </submittedName>
</protein>
<dbReference type="SUPFAM" id="SSF52402">
    <property type="entry name" value="Adenine nucleotide alpha hydrolases-like"/>
    <property type="match status" value="1"/>
</dbReference>
<evidence type="ECO:0000313" key="3">
    <source>
        <dbReference type="EMBL" id="KEI43825.1"/>
    </source>
</evidence>
<dbReference type="InterPro" id="IPR006016">
    <property type="entry name" value="UspA"/>
</dbReference>
<evidence type="ECO:0000256" key="1">
    <source>
        <dbReference type="ARBA" id="ARBA00008791"/>
    </source>
</evidence>
<name>A0A073AWP3_9PSEU</name>
<dbReference type="PANTHER" id="PTHR46553:SF3">
    <property type="entry name" value="ADENINE NUCLEOTIDE ALPHA HYDROLASES-LIKE SUPERFAMILY PROTEIN"/>
    <property type="match status" value="1"/>
</dbReference>
<dbReference type="InterPro" id="IPR006015">
    <property type="entry name" value="Universal_stress_UspA"/>
</dbReference>